<comment type="similarity">
    <text evidence="2">Belongs to the HAK/KUP transporter (TC 2.A.72.3) family.</text>
</comment>
<gene>
    <name evidence="5" type="ORF">HYC85_032343</name>
</gene>
<evidence type="ECO:0000256" key="1">
    <source>
        <dbReference type="ARBA" id="ARBA00004651"/>
    </source>
</evidence>
<proteinExistence type="inferred from homology"/>
<organism evidence="5 6">
    <name type="scientific">Camellia sinensis</name>
    <name type="common">Tea plant</name>
    <name type="synonym">Thea sinensis</name>
    <dbReference type="NCBI Taxonomy" id="4442"/>
    <lineage>
        <taxon>Eukaryota</taxon>
        <taxon>Viridiplantae</taxon>
        <taxon>Streptophyta</taxon>
        <taxon>Embryophyta</taxon>
        <taxon>Tracheophyta</taxon>
        <taxon>Spermatophyta</taxon>
        <taxon>Magnoliopsida</taxon>
        <taxon>eudicotyledons</taxon>
        <taxon>Gunneridae</taxon>
        <taxon>Pentapetalae</taxon>
        <taxon>asterids</taxon>
        <taxon>Ericales</taxon>
        <taxon>Theaceae</taxon>
        <taxon>Camellia</taxon>
    </lineage>
</organism>
<evidence type="ECO:0000313" key="6">
    <source>
        <dbReference type="Proteomes" id="UP000593564"/>
    </source>
</evidence>
<dbReference type="Proteomes" id="UP000593564">
    <property type="component" value="Unassembled WGS sequence"/>
</dbReference>
<reference evidence="5 6" key="2">
    <citation type="submission" date="2020-07" db="EMBL/GenBank/DDBJ databases">
        <title>Genome assembly of wild tea tree DASZ reveals pedigree and selection history of tea varieties.</title>
        <authorList>
            <person name="Zhang W."/>
        </authorList>
    </citation>
    <scope>NUCLEOTIDE SEQUENCE [LARGE SCALE GENOMIC DNA]</scope>
    <source>
        <strain evidence="6">cv. G240</strain>
        <tissue evidence="5">Leaf</tissue>
    </source>
</reference>
<feature type="transmembrane region" description="Helical" evidence="3">
    <location>
        <begin position="139"/>
        <end position="162"/>
    </location>
</feature>
<feature type="domain" description="K+ potassium transporter integral membrane" evidence="4">
    <location>
        <begin position="13"/>
        <end position="171"/>
    </location>
</feature>
<evidence type="ECO:0000256" key="3">
    <source>
        <dbReference type="SAM" id="Phobius"/>
    </source>
</evidence>
<keyword evidence="6" id="KW-1185">Reference proteome</keyword>
<comment type="caution">
    <text evidence="5">The sequence shown here is derived from an EMBL/GenBank/DDBJ whole genome shotgun (WGS) entry which is preliminary data.</text>
</comment>
<dbReference type="Pfam" id="PF02705">
    <property type="entry name" value="K_trans"/>
    <property type="match status" value="1"/>
</dbReference>
<evidence type="ECO:0000313" key="5">
    <source>
        <dbReference type="EMBL" id="KAF5931470.1"/>
    </source>
</evidence>
<dbReference type="AlphaFoldDB" id="A0A7J7FSV6"/>
<dbReference type="EMBL" id="JACBKZ010000015">
    <property type="protein sequence ID" value="KAF5931470.1"/>
    <property type="molecule type" value="Genomic_DNA"/>
</dbReference>
<feature type="transmembrane region" description="Helical" evidence="3">
    <location>
        <begin position="47"/>
        <end position="68"/>
    </location>
</feature>
<dbReference type="GO" id="GO:0005886">
    <property type="term" value="C:plasma membrane"/>
    <property type="evidence" value="ECO:0007669"/>
    <property type="project" value="UniProtKB-SubCell"/>
</dbReference>
<sequence length="222" mass="24067">MKEGKRWGVVLHLAFQSIGVVYGDIGTSPLYVCASTFSSGINHNDDILGVMSLIIYTLTLIPLFKYVLVVLRANYNGNGGTFALYSLICRYAQVGLVPSQEAEDRDVSTFSLELPNPPPNPNNRVLSAARLESKLEKSIFAKSFLLFATMLGTSMVIGDGILTPCISVKTASLTPQERAELKRFLWRRGGWATTTPEVTAAAARRSEAAVRSPLLSSFSCGA</sequence>
<dbReference type="PANTHER" id="PTHR30540:SF87">
    <property type="entry name" value="POTASSIUM TRANSPORTER"/>
    <property type="match status" value="1"/>
</dbReference>
<keyword evidence="3" id="KW-0812">Transmembrane</keyword>
<dbReference type="GO" id="GO:0015079">
    <property type="term" value="F:potassium ion transmembrane transporter activity"/>
    <property type="evidence" value="ECO:0007669"/>
    <property type="project" value="InterPro"/>
</dbReference>
<dbReference type="PANTHER" id="PTHR30540">
    <property type="entry name" value="OSMOTIC STRESS POTASSIUM TRANSPORTER"/>
    <property type="match status" value="1"/>
</dbReference>
<dbReference type="InterPro" id="IPR003855">
    <property type="entry name" value="K+_transporter"/>
</dbReference>
<name>A0A7J7FSV6_CAMSI</name>
<evidence type="ECO:0000256" key="2">
    <source>
        <dbReference type="ARBA" id="ARBA00008440"/>
    </source>
</evidence>
<reference evidence="6" key="1">
    <citation type="journal article" date="2020" name="Nat. Commun.">
        <title>Genome assembly of wild tea tree DASZ reveals pedigree and selection history of tea varieties.</title>
        <authorList>
            <person name="Zhang W."/>
            <person name="Zhang Y."/>
            <person name="Qiu H."/>
            <person name="Guo Y."/>
            <person name="Wan H."/>
            <person name="Zhang X."/>
            <person name="Scossa F."/>
            <person name="Alseekh S."/>
            <person name="Zhang Q."/>
            <person name="Wang P."/>
            <person name="Xu L."/>
            <person name="Schmidt M.H."/>
            <person name="Jia X."/>
            <person name="Li D."/>
            <person name="Zhu A."/>
            <person name="Guo F."/>
            <person name="Chen W."/>
            <person name="Ni D."/>
            <person name="Usadel B."/>
            <person name="Fernie A.R."/>
            <person name="Wen W."/>
        </authorList>
    </citation>
    <scope>NUCLEOTIDE SEQUENCE [LARGE SCALE GENOMIC DNA]</scope>
    <source>
        <strain evidence="6">cv. G240</strain>
    </source>
</reference>
<keyword evidence="3" id="KW-1133">Transmembrane helix</keyword>
<dbReference type="InterPro" id="IPR053951">
    <property type="entry name" value="K_trans_N"/>
</dbReference>
<comment type="subcellular location">
    <subcellularLocation>
        <location evidence="1">Cell membrane</location>
        <topology evidence="1">Multi-pass membrane protein</topology>
    </subcellularLocation>
</comment>
<protein>
    <recommendedName>
        <fullName evidence="4">K+ potassium transporter integral membrane domain-containing protein</fullName>
    </recommendedName>
</protein>
<accession>A0A7J7FSV6</accession>
<keyword evidence="3" id="KW-0472">Membrane</keyword>
<evidence type="ECO:0000259" key="4">
    <source>
        <dbReference type="Pfam" id="PF02705"/>
    </source>
</evidence>